<reference evidence="1" key="2">
    <citation type="submission" date="2022-06" db="UniProtKB">
        <authorList>
            <consortium name="EnsemblMetazoa"/>
        </authorList>
    </citation>
    <scope>IDENTIFICATION</scope>
    <source>
        <strain evidence="1">DF5081</strain>
    </source>
</reference>
<accession>A0A8R1IG03</accession>
<dbReference type="Proteomes" id="UP000005237">
    <property type="component" value="Unassembled WGS sequence"/>
</dbReference>
<dbReference type="EnsemblMetazoa" id="CJA33849.1">
    <property type="protein sequence ID" value="CJA33849.1"/>
    <property type="gene ID" value="WBGene00209696"/>
</dbReference>
<name>A0A8R1IG03_CAEJA</name>
<dbReference type="AlphaFoldDB" id="A0A8R1IG03"/>
<proteinExistence type="predicted"/>
<reference evidence="2" key="1">
    <citation type="submission" date="2010-08" db="EMBL/GenBank/DDBJ databases">
        <authorList>
            <consortium name="Caenorhabditis japonica Sequencing Consortium"/>
            <person name="Wilson R.K."/>
        </authorList>
    </citation>
    <scope>NUCLEOTIDE SEQUENCE [LARGE SCALE GENOMIC DNA]</scope>
    <source>
        <strain evidence="2">DF5081</strain>
    </source>
</reference>
<evidence type="ECO:0000313" key="2">
    <source>
        <dbReference type="Proteomes" id="UP000005237"/>
    </source>
</evidence>
<keyword evidence="2" id="KW-1185">Reference proteome</keyword>
<protein>
    <submittedName>
        <fullName evidence="1">Uncharacterized protein</fullName>
    </submittedName>
</protein>
<organism evidence="1 2">
    <name type="scientific">Caenorhabditis japonica</name>
    <dbReference type="NCBI Taxonomy" id="281687"/>
    <lineage>
        <taxon>Eukaryota</taxon>
        <taxon>Metazoa</taxon>
        <taxon>Ecdysozoa</taxon>
        <taxon>Nematoda</taxon>
        <taxon>Chromadorea</taxon>
        <taxon>Rhabditida</taxon>
        <taxon>Rhabditina</taxon>
        <taxon>Rhabditomorpha</taxon>
        <taxon>Rhabditoidea</taxon>
        <taxon>Rhabditidae</taxon>
        <taxon>Peloderinae</taxon>
        <taxon>Caenorhabditis</taxon>
    </lineage>
</organism>
<evidence type="ECO:0000313" key="1">
    <source>
        <dbReference type="EnsemblMetazoa" id="CJA33849.1"/>
    </source>
</evidence>
<sequence>MQNYPGNIRFVILCLKTSMKQIDTCIAMNRELNRDAFKQRIWRAHEMYPNPVQFHVAILPGRAKAEYFEGGAILMERTVSALPLDSYL</sequence>